<feature type="transmembrane region" description="Helical" evidence="7">
    <location>
        <begin position="776"/>
        <end position="795"/>
    </location>
</feature>
<evidence type="ECO:0000259" key="8">
    <source>
        <dbReference type="Pfam" id="PF03772"/>
    </source>
</evidence>
<feature type="transmembrane region" description="Helical" evidence="7">
    <location>
        <begin position="64"/>
        <end position="84"/>
    </location>
</feature>
<dbReference type="GO" id="GO:0005886">
    <property type="term" value="C:plasma membrane"/>
    <property type="evidence" value="ECO:0007669"/>
    <property type="project" value="UniProtKB-SubCell"/>
</dbReference>
<dbReference type="EMBL" id="VFOF01000001">
    <property type="protein sequence ID" value="TQL16548.1"/>
    <property type="molecule type" value="Genomic_DNA"/>
</dbReference>
<evidence type="ECO:0000256" key="6">
    <source>
        <dbReference type="SAM" id="MobiDB-lite"/>
    </source>
</evidence>
<dbReference type="RefSeq" id="WP_311768040.1">
    <property type="nucleotide sequence ID" value="NZ_VFOF01000001.1"/>
</dbReference>
<reference evidence="9 10" key="1">
    <citation type="submission" date="2019-06" db="EMBL/GenBank/DDBJ databases">
        <title>Genome sequencing of Zymomonas mobilis strains for genetic engineering and biofuel applications.</title>
        <authorList>
            <person name="Teravest M."/>
        </authorList>
    </citation>
    <scope>NUCLEOTIDE SEQUENCE [LARGE SCALE GENOMIC DNA]</scope>
    <source>
        <strain evidence="9 10">AN0101</strain>
    </source>
</reference>
<evidence type="ECO:0000256" key="3">
    <source>
        <dbReference type="ARBA" id="ARBA00022692"/>
    </source>
</evidence>
<dbReference type="AlphaFoldDB" id="A0A542VYZ0"/>
<name>A0A542VYZ0_ZYMMB</name>
<protein>
    <submittedName>
        <fullName evidence="9">ComEC/Rec2-related protein</fullName>
    </submittedName>
</protein>
<evidence type="ECO:0000256" key="7">
    <source>
        <dbReference type="SAM" id="Phobius"/>
    </source>
</evidence>
<keyword evidence="3 7" id="KW-0812">Transmembrane</keyword>
<feature type="transmembrane region" description="Helical" evidence="7">
    <location>
        <begin position="910"/>
        <end position="941"/>
    </location>
</feature>
<dbReference type="PANTHER" id="PTHR30619:SF1">
    <property type="entry name" value="RECOMBINATION PROTEIN 2"/>
    <property type="match status" value="1"/>
</dbReference>
<sequence length="1130" mass="124014">MKFLGFQFPKSARIDAEKIRKRLFSFGGWLEQKLEQEGDQLPLWLPIAFGGGILLWFTIPNSDGWIGCGCLLLALGLMAWPWAGKKRAAKAILIMVMAGCFGMADIWFRAYYVAPIAPPNLGVCEVRGQILQSEQQPSRKRMRLVIAAPLYLSSLAAMDAADEEPASTDKSKLHQGGRGQVFGHREVRYNQDEAAAKRLSFAEQGGDADKNELSDNGLVFANRVAAYPQDKDIAKRSSFILQVASTDKSKSYPIEGSQSFTDRVSRYHRDGAVVREDSFADQRANADIDKLRQVGSGFAYREVGYHQSKAVTEGNAFLEKDADKTNFRRVSGGWKEEGDFSSTDQGSKTEDDSGKRLNSGDVAEMGIFCHEKKLRGWRHFPKTEQEASEEDIDTGARLKAEDAAKIAAMTGIVHSRPRTILAEAEVDRGKNDSAFSGTKAPFHNLSASALGKPVSQQRWASFFKETVAVKKPLWTVDSIKAAVSAKKAEDGFAPENHFDLGQGSHSKQIEPRIASLFRLWPASEKQGLHKAYLASVLPVSMPVLSTDFSRFPFSGWLGKKTTPSPHLIHIRISVSDRFDFAGLEAGAKIAIKAKLTPPMPAIVPAGYDYAEIAWFQGISATGHALGQPVILARPVLSGFSLVMASIHQKLTRHIIKKVGEKSGGIEAAFVTNDVGSISESDTVAMRKAGLTHLLSVGGMHIGVVIAAVMFITIRLLALSPYLALHFPLRMIAACNAALAGMVYTFVAGCEIPTVRSMLTAFFILFGMMIGRKAVSLRLVAAAAMLILMIQPETILSPSFQLSFAAVATVIALAEAPLMEIFANRREAGWLKKTALIVAEIIIGGVMVEAVVSPITLYHFHQSGFYGALANILAIPLTTFITIPAEALALVTDPVGCSAPFWWVTDQSIRLLIAIAHYVAALPMAGFMLPMIGAWLCLFMMAGWLWLGLWQTSWRLWGLVPLVLGVIVILLNPKPDWVISRDGKTIAFKTDNPKQPYSFVWPDKDSYSQDQIANLIGFDQEEESRLFGRNLCQKGLCNIAIDHQRYHLLAIKGKVAGLSSEECGRNDWVVSSGNLPVSCNPQMMKIDRPVLAKMGGLVFYEKSIFLRRPKMVTGYSVNDRHPWMGNIRAQS</sequence>
<dbReference type="InterPro" id="IPR004477">
    <property type="entry name" value="ComEC_N"/>
</dbReference>
<organism evidence="9 10">
    <name type="scientific">Zymomonas mobilis</name>
    <dbReference type="NCBI Taxonomy" id="542"/>
    <lineage>
        <taxon>Bacteria</taxon>
        <taxon>Pseudomonadati</taxon>
        <taxon>Pseudomonadota</taxon>
        <taxon>Alphaproteobacteria</taxon>
        <taxon>Sphingomonadales</taxon>
        <taxon>Zymomonadaceae</taxon>
        <taxon>Zymomonas</taxon>
    </lineage>
</organism>
<feature type="transmembrane region" description="Helical" evidence="7">
    <location>
        <begin position="752"/>
        <end position="769"/>
    </location>
</feature>
<dbReference type="InterPro" id="IPR052159">
    <property type="entry name" value="Competence_DNA_uptake"/>
</dbReference>
<feature type="transmembrane region" description="Helical" evidence="7">
    <location>
        <begin position="693"/>
        <end position="716"/>
    </location>
</feature>
<feature type="transmembrane region" description="Helical" evidence="7">
    <location>
        <begin position="865"/>
        <end position="890"/>
    </location>
</feature>
<proteinExistence type="predicted"/>
<comment type="subcellular location">
    <subcellularLocation>
        <location evidence="1">Cell membrane</location>
        <topology evidence="1">Multi-pass membrane protein</topology>
    </subcellularLocation>
</comment>
<comment type="caution">
    <text evidence="9">The sequence shown here is derived from an EMBL/GenBank/DDBJ whole genome shotgun (WGS) entry which is preliminary data.</text>
</comment>
<gene>
    <name evidence="9" type="ORF">FBY58_0084</name>
</gene>
<dbReference type="Pfam" id="PF03772">
    <property type="entry name" value="Competence"/>
    <property type="match status" value="1"/>
</dbReference>
<keyword evidence="2" id="KW-1003">Cell membrane</keyword>
<feature type="region of interest" description="Disordered" evidence="6">
    <location>
        <begin position="329"/>
        <end position="357"/>
    </location>
</feature>
<dbReference type="NCBIfam" id="TIGR00360">
    <property type="entry name" value="ComEC_N-term"/>
    <property type="match status" value="1"/>
</dbReference>
<keyword evidence="4 7" id="KW-1133">Transmembrane helix</keyword>
<evidence type="ECO:0000256" key="5">
    <source>
        <dbReference type="ARBA" id="ARBA00023136"/>
    </source>
</evidence>
<dbReference type="PANTHER" id="PTHR30619">
    <property type="entry name" value="DNA INTERNALIZATION/COMPETENCE PROTEIN COMEC/REC2"/>
    <property type="match status" value="1"/>
</dbReference>
<feature type="transmembrane region" description="Helical" evidence="7">
    <location>
        <begin position="834"/>
        <end position="859"/>
    </location>
</feature>
<feature type="transmembrane region" description="Helical" evidence="7">
    <location>
        <begin position="728"/>
        <end position="746"/>
    </location>
</feature>
<feature type="transmembrane region" description="Helical" evidence="7">
    <location>
        <begin position="91"/>
        <end position="112"/>
    </location>
</feature>
<feature type="transmembrane region" description="Helical" evidence="7">
    <location>
        <begin position="953"/>
        <end position="970"/>
    </location>
</feature>
<dbReference type="Proteomes" id="UP000316887">
    <property type="component" value="Unassembled WGS sequence"/>
</dbReference>
<evidence type="ECO:0000256" key="4">
    <source>
        <dbReference type="ARBA" id="ARBA00022989"/>
    </source>
</evidence>
<feature type="transmembrane region" description="Helical" evidence="7">
    <location>
        <begin position="801"/>
        <end position="822"/>
    </location>
</feature>
<accession>A0A542VYZ0</accession>
<evidence type="ECO:0000313" key="10">
    <source>
        <dbReference type="Proteomes" id="UP000316887"/>
    </source>
</evidence>
<evidence type="ECO:0000256" key="2">
    <source>
        <dbReference type="ARBA" id="ARBA00022475"/>
    </source>
</evidence>
<keyword evidence="5 7" id="KW-0472">Membrane</keyword>
<feature type="domain" description="ComEC/Rec2-related protein" evidence="8">
    <location>
        <begin position="670"/>
        <end position="951"/>
    </location>
</feature>
<evidence type="ECO:0000313" key="9">
    <source>
        <dbReference type="EMBL" id="TQL16548.1"/>
    </source>
</evidence>
<evidence type="ECO:0000256" key="1">
    <source>
        <dbReference type="ARBA" id="ARBA00004651"/>
    </source>
</evidence>
<feature type="transmembrane region" description="Helical" evidence="7">
    <location>
        <begin position="41"/>
        <end position="58"/>
    </location>
</feature>